<proteinExistence type="predicted"/>
<evidence type="ECO:0000313" key="1">
    <source>
        <dbReference type="EMBL" id="OCR90839.1"/>
    </source>
</evidence>
<dbReference type="EMBL" id="LFLK01000004">
    <property type="protein sequence ID" value="OCR90839.1"/>
    <property type="molecule type" value="Genomic_DNA"/>
</dbReference>
<dbReference type="RefSeq" id="WP_023384345.1">
    <property type="nucleotide sequence ID" value="NZ_CP009226.1"/>
</dbReference>
<sequence length="88" mass="10205">MRFILFVIIVVNISFARYCSSPIYPTCLNVPYGMVDSYRQVYGLTCKNSLMHYLDELERYNKCLSEDIAEAYSNSIKVYNCIYAGQCD</sequence>
<comment type="caution">
    <text evidence="1">The sequence shown here is derived from an EMBL/GenBank/DDBJ whole genome shotgun (WGS) entry which is preliminary data.</text>
</comment>
<dbReference type="KEGG" id="cfp:CR44_01575"/>
<dbReference type="AlphaFoldDB" id="A0AAX0HBV1"/>
<accession>A0AAX0HBV1</accession>
<evidence type="ECO:0000313" key="2">
    <source>
        <dbReference type="Proteomes" id="UP000093100"/>
    </source>
</evidence>
<name>A0AAX0HBV1_CAMFE</name>
<reference evidence="1 2" key="1">
    <citation type="journal article" date="2016" name="Genome Biol. Evol.">
        <title>Comparative Genomics of Campylobacter fetus from Reptiles and Mammals Reveals Divergent Evolution in Host-Associated Lineages.</title>
        <authorList>
            <person name="Gilbert M.J."/>
            <person name="Miller W.G."/>
            <person name="Yee E."/>
            <person name="Zomer A.L."/>
            <person name="van der Graaf-van Bloois L."/>
            <person name="Fitzgerald C."/>
            <person name="Forbes K.J."/>
            <person name="Meric G."/>
            <person name="Sheppard S.K."/>
            <person name="Wagenaar J.A."/>
            <person name="Duim B."/>
        </authorList>
    </citation>
    <scope>NUCLEOTIDE SEQUENCE [LARGE SCALE GENOMIC DNA]</scope>
    <source>
        <strain evidence="1 2">12S02225-3</strain>
    </source>
</reference>
<organism evidence="1 2">
    <name type="scientific">Campylobacter fetus subsp. testudinum</name>
    <dbReference type="NCBI Taxonomy" id="1507806"/>
    <lineage>
        <taxon>Bacteria</taxon>
        <taxon>Pseudomonadati</taxon>
        <taxon>Campylobacterota</taxon>
        <taxon>Epsilonproteobacteria</taxon>
        <taxon>Campylobacterales</taxon>
        <taxon>Campylobacteraceae</taxon>
        <taxon>Campylobacter</taxon>
    </lineage>
</organism>
<dbReference type="Proteomes" id="UP000093100">
    <property type="component" value="Unassembled WGS sequence"/>
</dbReference>
<protein>
    <submittedName>
        <fullName evidence="1">Uncharacterized protein</fullName>
    </submittedName>
</protein>
<gene>
    <name evidence="1" type="ORF">CFT12S02225_04965</name>
</gene>